<keyword evidence="2" id="KW-1185">Reference proteome</keyword>
<evidence type="ECO:0000313" key="1">
    <source>
        <dbReference type="EMBL" id="KAB2336572.1"/>
    </source>
</evidence>
<proteinExistence type="predicted"/>
<evidence type="ECO:0000313" key="2">
    <source>
        <dbReference type="Proteomes" id="UP000481030"/>
    </source>
</evidence>
<dbReference type="Proteomes" id="UP000481030">
    <property type="component" value="Unassembled WGS sequence"/>
</dbReference>
<accession>A0A6L3VAP5</accession>
<organism evidence="1 2">
    <name type="scientific">Cytobacillus depressus</name>
    <dbReference type="NCBI Taxonomy" id="1602942"/>
    <lineage>
        <taxon>Bacteria</taxon>
        <taxon>Bacillati</taxon>
        <taxon>Bacillota</taxon>
        <taxon>Bacilli</taxon>
        <taxon>Bacillales</taxon>
        <taxon>Bacillaceae</taxon>
        <taxon>Cytobacillus</taxon>
    </lineage>
</organism>
<gene>
    <name evidence="1" type="ORF">F7731_09390</name>
</gene>
<protein>
    <recommendedName>
        <fullName evidence="3">Competence protein</fullName>
    </recommendedName>
</protein>
<name>A0A6L3VAP5_9BACI</name>
<dbReference type="Pfam" id="PF06338">
    <property type="entry name" value="ComK"/>
    <property type="match status" value="1"/>
</dbReference>
<dbReference type="OrthoDB" id="2731896at2"/>
<evidence type="ECO:0008006" key="3">
    <source>
        <dbReference type="Google" id="ProtNLM"/>
    </source>
</evidence>
<comment type="caution">
    <text evidence="1">The sequence shown here is derived from an EMBL/GenBank/DDBJ whole genome shotgun (WGS) entry which is preliminary data.</text>
</comment>
<sequence length="155" mass="18241">MFMRSQYTINKDFKYMKGYRDRHGKLCTLVKETEKTFMVDKSPLEIIDDSIVRIGYNLKGAMETSKRLLGNIYHHPVLVCPIQRIVLFPTQSAKHEECIWFNPNHIKRTTSHKRQTFITFSNGKTKIIRAKLCSFNSKLQIAEQLENMTRENRVS</sequence>
<dbReference type="GO" id="GO:0030420">
    <property type="term" value="P:establishment of competence for transformation"/>
    <property type="evidence" value="ECO:0007669"/>
    <property type="project" value="InterPro"/>
</dbReference>
<dbReference type="EMBL" id="WBOS01000003">
    <property type="protein sequence ID" value="KAB2336572.1"/>
    <property type="molecule type" value="Genomic_DNA"/>
</dbReference>
<dbReference type="InterPro" id="IPR010461">
    <property type="entry name" value="ComK"/>
</dbReference>
<reference evidence="1 2" key="1">
    <citation type="journal article" date="2016" name="Antonie Van Leeuwenhoek">
        <title>Bacillus depressus sp. nov., isolated from soil of a sunflower field.</title>
        <authorList>
            <person name="Wei X."/>
            <person name="Xin D."/>
            <person name="Xin Y."/>
            <person name="Zhang H."/>
            <person name="Wang T."/>
            <person name="Zhang J."/>
        </authorList>
    </citation>
    <scope>NUCLEOTIDE SEQUENCE [LARGE SCALE GENOMIC DNA]</scope>
    <source>
        <strain evidence="1 2">BZ1</strain>
    </source>
</reference>
<dbReference type="AlphaFoldDB" id="A0A6L3VAP5"/>